<gene>
    <name evidence="1" type="ORF">BJX67DRAFT_224492</name>
</gene>
<accession>A0ABR4LJX1</accession>
<evidence type="ECO:0008006" key="3">
    <source>
        <dbReference type="Google" id="ProtNLM"/>
    </source>
</evidence>
<name>A0ABR4LJX1_9EURO</name>
<protein>
    <recommendedName>
        <fullName evidence="3">Ig-like domain-containing protein</fullName>
    </recommendedName>
</protein>
<evidence type="ECO:0000313" key="2">
    <source>
        <dbReference type="Proteomes" id="UP001610432"/>
    </source>
</evidence>
<comment type="caution">
    <text evidence="1">The sequence shown here is derived from an EMBL/GenBank/DDBJ whole genome shotgun (WGS) entry which is preliminary data.</text>
</comment>
<proteinExistence type="predicted"/>
<evidence type="ECO:0000313" key="1">
    <source>
        <dbReference type="EMBL" id="KAL2864419.1"/>
    </source>
</evidence>
<reference evidence="1 2" key="1">
    <citation type="submission" date="2024-07" db="EMBL/GenBank/DDBJ databases">
        <title>Section-level genome sequencing and comparative genomics of Aspergillus sections Usti and Cavernicolus.</title>
        <authorList>
            <consortium name="Lawrence Berkeley National Laboratory"/>
            <person name="Nybo J.L."/>
            <person name="Vesth T.C."/>
            <person name="Theobald S."/>
            <person name="Frisvad J.C."/>
            <person name="Larsen T.O."/>
            <person name="Kjaerboelling I."/>
            <person name="Rothschild-Mancinelli K."/>
            <person name="Lyhne E.K."/>
            <person name="Kogle M.E."/>
            <person name="Barry K."/>
            <person name="Clum A."/>
            <person name="Na H."/>
            <person name="Ledsgaard L."/>
            <person name="Lin J."/>
            <person name="Lipzen A."/>
            <person name="Kuo A."/>
            <person name="Riley R."/>
            <person name="Mondo S."/>
            <person name="Labutti K."/>
            <person name="Haridas S."/>
            <person name="Pangalinan J."/>
            <person name="Salamov A.A."/>
            <person name="Simmons B.A."/>
            <person name="Magnuson J.K."/>
            <person name="Chen J."/>
            <person name="Drula E."/>
            <person name="Henrissat B."/>
            <person name="Wiebenga A."/>
            <person name="Lubbers R.J."/>
            <person name="Gomes A.C."/>
            <person name="Macurrencykelacurrency M.R."/>
            <person name="Stajich J."/>
            <person name="Grigoriev I.V."/>
            <person name="Mortensen U.H."/>
            <person name="De Vries R.P."/>
            <person name="Baker S.E."/>
            <person name="Andersen M.R."/>
        </authorList>
    </citation>
    <scope>NUCLEOTIDE SEQUENCE [LARGE SCALE GENOMIC DNA]</scope>
    <source>
        <strain evidence="1 2">CBS 449.75</strain>
    </source>
</reference>
<keyword evidence="2" id="KW-1185">Reference proteome</keyword>
<dbReference type="GeneID" id="98140878"/>
<organism evidence="1 2">
    <name type="scientific">Aspergillus lucknowensis</name>
    <dbReference type="NCBI Taxonomy" id="176173"/>
    <lineage>
        <taxon>Eukaryota</taxon>
        <taxon>Fungi</taxon>
        <taxon>Dikarya</taxon>
        <taxon>Ascomycota</taxon>
        <taxon>Pezizomycotina</taxon>
        <taxon>Eurotiomycetes</taxon>
        <taxon>Eurotiomycetidae</taxon>
        <taxon>Eurotiales</taxon>
        <taxon>Aspergillaceae</taxon>
        <taxon>Aspergillus</taxon>
        <taxon>Aspergillus subgen. Nidulantes</taxon>
    </lineage>
</organism>
<dbReference type="Proteomes" id="UP001610432">
    <property type="component" value="Unassembled WGS sequence"/>
</dbReference>
<dbReference type="EMBL" id="JBFXLQ010000041">
    <property type="protein sequence ID" value="KAL2864419.1"/>
    <property type="molecule type" value="Genomic_DNA"/>
</dbReference>
<dbReference type="RefSeq" id="XP_070883398.1">
    <property type="nucleotide sequence ID" value="XM_071025806.1"/>
</dbReference>
<sequence>MPSTMVWVKCRPRGPNSRARLRQRATASSLLENEPSHGTKSSCHPDCGSHGRQSLILIIVVEQASSSATTGCRTSNVSMDSAKPNLIRVRSNQRVADSLECLSRPDFKKQTRPDLVWFENGATTGRIDWSGESDIVCDRRDEKLQCVADVQSTAVDL</sequence>